<feature type="region of interest" description="Disordered" evidence="1">
    <location>
        <begin position="1152"/>
        <end position="1637"/>
    </location>
</feature>
<feature type="region of interest" description="Disordered" evidence="1">
    <location>
        <begin position="270"/>
        <end position="300"/>
    </location>
</feature>
<feature type="compositionally biased region" description="Basic and acidic residues" evidence="1">
    <location>
        <begin position="403"/>
        <end position="416"/>
    </location>
</feature>
<feature type="compositionally biased region" description="Basic and acidic residues" evidence="1">
    <location>
        <begin position="1535"/>
        <end position="1553"/>
    </location>
</feature>
<evidence type="ECO:0000256" key="1">
    <source>
        <dbReference type="SAM" id="MobiDB-lite"/>
    </source>
</evidence>
<feature type="compositionally biased region" description="Low complexity" evidence="1">
    <location>
        <begin position="1049"/>
        <end position="1059"/>
    </location>
</feature>
<feature type="compositionally biased region" description="Acidic residues" evidence="1">
    <location>
        <begin position="1614"/>
        <end position="1624"/>
    </location>
</feature>
<feature type="compositionally biased region" description="Polar residues" evidence="1">
    <location>
        <begin position="418"/>
        <end position="428"/>
    </location>
</feature>
<feature type="compositionally biased region" description="Basic and acidic residues" evidence="1">
    <location>
        <begin position="1387"/>
        <end position="1401"/>
    </location>
</feature>
<accession>A0A8T0FLD9</accession>
<feature type="compositionally biased region" description="Polar residues" evidence="1">
    <location>
        <begin position="1357"/>
        <end position="1378"/>
    </location>
</feature>
<reference evidence="3" key="2">
    <citation type="submission" date="2020-06" db="EMBL/GenBank/DDBJ databases">
        <authorList>
            <person name="Sheffer M."/>
        </authorList>
    </citation>
    <scope>NUCLEOTIDE SEQUENCE</scope>
</reference>
<evidence type="ECO:0000313" key="4">
    <source>
        <dbReference type="Proteomes" id="UP000807504"/>
    </source>
</evidence>
<feature type="domain" description="Immunoglobulin" evidence="2">
    <location>
        <begin position="712"/>
        <end position="798"/>
    </location>
</feature>
<dbReference type="Proteomes" id="UP000807504">
    <property type="component" value="Unassembled WGS sequence"/>
</dbReference>
<reference evidence="3" key="1">
    <citation type="journal article" date="2020" name="bioRxiv">
        <title>Chromosome-level reference genome of the European wasp spider Argiope bruennichi: a resource for studies on range expansion and evolutionary adaptation.</title>
        <authorList>
            <person name="Sheffer M.M."/>
            <person name="Hoppe A."/>
            <person name="Krehenwinkel H."/>
            <person name="Uhl G."/>
            <person name="Kuss A.W."/>
            <person name="Jensen L."/>
            <person name="Jensen C."/>
            <person name="Gillespie R.G."/>
            <person name="Hoff K.J."/>
            <person name="Prost S."/>
        </authorList>
    </citation>
    <scope>NUCLEOTIDE SEQUENCE</scope>
</reference>
<feature type="compositionally biased region" description="Polar residues" evidence="1">
    <location>
        <begin position="1513"/>
        <end position="1533"/>
    </location>
</feature>
<name>A0A8T0FLD9_ARGBR</name>
<comment type="caution">
    <text evidence="3">The sequence shown here is derived from an EMBL/GenBank/DDBJ whole genome shotgun (WGS) entry which is preliminary data.</text>
</comment>
<feature type="region of interest" description="Disordered" evidence="1">
    <location>
        <begin position="1782"/>
        <end position="1811"/>
    </location>
</feature>
<dbReference type="InterPro" id="IPR036179">
    <property type="entry name" value="Ig-like_dom_sf"/>
</dbReference>
<protein>
    <recommendedName>
        <fullName evidence="2">Immunoglobulin domain-containing protein</fullName>
    </recommendedName>
</protein>
<feature type="domain" description="Immunoglobulin" evidence="2">
    <location>
        <begin position="166"/>
        <end position="255"/>
    </location>
</feature>
<dbReference type="SMART" id="SM00409">
    <property type="entry name" value="IG"/>
    <property type="match status" value="2"/>
</dbReference>
<dbReference type="CDD" id="cd00096">
    <property type="entry name" value="Ig"/>
    <property type="match status" value="1"/>
</dbReference>
<feature type="compositionally biased region" description="Polar residues" evidence="1">
    <location>
        <begin position="1402"/>
        <end position="1417"/>
    </location>
</feature>
<feature type="compositionally biased region" description="Basic and acidic residues" evidence="1">
    <location>
        <begin position="1346"/>
        <end position="1356"/>
    </location>
</feature>
<feature type="compositionally biased region" description="Acidic residues" evidence="1">
    <location>
        <begin position="388"/>
        <end position="397"/>
    </location>
</feature>
<dbReference type="EMBL" id="JABXBU010000012">
    <property type="protein sequence ID" value="KAF8789633.1"/>
    <property type="molecule type" value="Genomic_DNA"/>
</dbReference>
<feature type="compositionally biased region" description="Acidic residues" evidence="1">
    <location>
        <begin position="1575"/>
        <end position="1587"/>
    </location>
</feature>
<feature type="compositionally biased region" description="Basic residues" evidence="1">
    <location>
        <begin position="1879"/>
        <end position="1894"/>
    </location>
</feature>
<evidence type="ECO:0000259" key="2">
    <source>
        <dbReference type="SMART" id="SM00409"/>
    </source>
</evidence>
<dbReference type="InterPro" id="IPR003599">
    <property type="entry name" value="Ig_sub"/>
</dbReference>
<gene>
    <name evidence="3" type="ORF">HNY73_007559</name>
</gene>
<sequence length="2427" mass="277532">MVAIIFSLNLQTGQSNPKNPSHSLPKLIFETEESIKKIRAAATIAPESTAEIVKELEKLNKTVEEKKNNETDEQPCNKEACVQMKKENVVLKKAEVLKDMMLKPAYPCEEWDKKYRICYLNRNVGNSVTFVLAIPPPKKTGRVRIEWKQEFAALKPHKNKTYHINPNIGLVYPGSTLALRVASYISLPSDGMTFKWELDSDRGFRFAHLPSNMRPSPTGSSLRVSELRKEQEGLLVCRIYTNLGIHAAAILFDIYKVESDNNQLVYVATRPPHKSKTRDKRSPPLDSYSGHLKNSTGNERLVNGKYPFNVAAQLADQPSIKMSDFKKAWSKNSHVSRYRIKRSSHSFTHSKHSADNWQVFSNGRSNAFLHSIGKKPSNLKKRQNDETSSTEEPDYDPVIELGNYDHDYDEYDRPAGEKNQQSSATPKQKSYFGDFDWEENRRFEEEAKSRATPQPQPSKHLSFVERYRQALLARLRGNDLTNKEEKRVEKKKLHTTTEVFERLVDVEEDPTLQPLQERDRMSIMISKCDRDSECSVDAVVIIFSLNVQTANSNPAKKPSRDSRSLTEVISKTEEEYVLKTKASSTSTSTMSPESKTDIVAKLKNLIRILKGKSKTETQDKPCNKESCLQITKENSALKKDYLLKSMMLKPAYPCDEWIQEKHICFLNRSVGNSVTFVLATPPPETTGKVRIEWLQEFATLDPNKFKTYHINPTVGLVYPGATMTLHMPTFINLPSEGMTFKWTLNGGSENSLPSNMRTSPSGASLRISELRKEQEGIVSCSAYTNLGVHATHIDFSIRQVESDNNKLIFIPTRPPHTFLPLDKRKRREMLSQLETTSKTPRKIELTVSPNKLEHTESQFLKRPPLKFPHYKNHYTSRRRNVRSLQPDHNFVSNRDSTGSGQAIANVNNVTNQLESELLVYPLSKISEYPRIQRKDDESLFTPKPDYDGPMIVKHQMYDPNKNIEFKDELEFEDSSIEPENQLNVPQDTGSINRNRRNAQLNNSSDHSKDLAVNEKKDSIVNSNGYMHEKEHVPIKMVRYMEKRQDYDYGGNSEEQGSYESEGENQENEPQNQFSSAAPQQQAEDYNPGEYPGSHENKKEESPFGQQDQFNIPTPKRQDYQSPVDYHEGRIPDRMKIKRRKVLLVNKISLTFPLPKRQDYQSPVDYHGGAYPGSHEDKKEESPFGQQDQFNIPTPKRQDYQSPVDYHAGAYPGSHEDKKEESPFGQQDQFNIPTPKRQDYQSPVDYHAGAYPGWHEDKKEESPFGQQDQFNIPTPKRQDYQSPIDYHAGAYPGSHEDKKEENLFGQQDQFNIPTPKRQDYQSPFNIPTPKRQDYQSPVDYHGGSYPESHEDKKEERTFGQQDQFNFPTPKQQDYQSQFDYNPGVYPGSHEDEIKESTSEQEHLISSTPKIESYQSPSSRKMDYDIGSYEDITEESVVEPQSHFEPTQQFNELPSPYNSPADLELPEDKIEESISEQVPISSPTPKVEDYQSPSSGKMDYDIVSYEDVTKESAVEPQSQLTPSQEISELPSTYHSPSDLELHEDEIKESTSEQEHLISSTPKLEEYPSPSSHKMDFDIESFEDVTEESSVEPQNQFQSSQQISELSSTYHSPTDIELPENEIEESISEQIPILSPTPKLEDYHFPSSHKMDFDIESFEDVTEGSSVESQSQFASIQQISDMSSTYHSPTDLELPEDEIKEGISKQEDYLITSAPNLEDYESPSAHEMDYDIEYYEYVTGESLDELQSELNSVSPTQQISEFLSSHPSVDHVPSEEELKEAKDQFYSIPPGRLDNKSPLAKKLESRPPMRISGLKGRKKLKGDVIRPKNKLNYAIPKRKNKMPPLNRKLKVRPPMRISGLKGQYKLKGSTIGPKNKLNYAIPKRKNKKPPSNKKVKVRPPMKISRLKGRYKLKGSTIRPKGKVNYATSKRKQKKPLLNKKLKIRPPIRISGLKDRYKLKGTIIGPPNQLNYATPKRQGEEPLLAQTWEFRPSGGIGGRKEEPKLKSSIIAPQSQLNVVIPKRKEQFPSMKTLEFRPPVVIGGLKDQYELRGGTVGSQIQLNIATPKTEEVLPPVELERHKEKYISGHIPSQPQYQLKAPVPVRHEGEFLTSTHKWEIQPAIENIGLEDEYELEDISIGRQNQLNFATPFQEITKSPSLPKLDFHPSVEIGEDEDEYEVEDISIGRQKQLNFATPLQQITKSPSLLKLDFHPSVEIGEHEDESEVEDISIGRQNQLNFATPFQEITKSPSLLKLDFHPSVEIGEHGDEYEFEDISFRPKIQLYSATEKHKSHFGDYDQDEYKHFETEAVKRIIPGRQTTEPLNFATEHKKVVQAWLKASGVKGKHIKTVTQERLPTSTGTFEGMVSVEEDLQQLQERDKLAMLIGKCIRDSECSQNAMCVKMKKDKPGFCRCLPKFEGNGIFCWEGDKWII</sequence>
<feature type="compositionally biased region" description="Basic and acidic residues" evidence="1">
    <location>
        <begin position="1092"/>
        <end position="1101"/>
    </location>
</feature>
<feature type="compositionally biased region" description="Polar residues" evidence="1">
    <location>
        <begin position="1473"/>
        <end position="1482"/>
    </location>
</feature>
<organism evidence="3 4">
    <name type="scientific">Argiope bruennichi</name>
    <name type="common">Wasp spider</name>
    <name type="synonym">Aranea bruennichi</name>
    <dbReference type="NCBI Taxonomy" id="94029"/>
    <lineage>
        <taxon>Eukaryota</taxon>
        <taxon>Metazoa</taxon>
        <taxon>Ecdysozoa</taxon>
        <taxon>Arthropoda</taxon>
        <taxon>Chelicerata</taxon>
        <taxon>Arachnida</taxon>
        <taxon>Araneae</taxon>
        <taxon>Araneomorphae</taxon>
        <taxon>Entelegynae</taxon>
        <taxon>Araneoidea</taxon>
        <taxon>Araneidae</taxon>
        <taxon>Argiope</taxon>
    </lineage>
</organism>
<feature type="compositionally biased region" description="Polar residues" evidence="1">
    <location>
        <begin position="977"/>
        <end position="1004"/>
    </location>
</feature>
<feature type="region of interest" description="Disordered" evidence="1">
    <location>
        <begin position="1047"/>
        <end position="1132"/>
    </location>
</feature>
<feature type="region of interest" description="Disordered" evidence="1">
    <location>
        <begin position="1864"/>
        <end position="1894"/>
    </location>
</feature>
<keyword evidence="4" id="KW-1185">Reference proteome</keyword>
<feature type="compositionally biased region" description="Polar residues" evidence="1">
    <location>
        <begin position="1588"/>
        <end position="1609"/>
    </location>
</feature>
<feature type="compositionally biased region" description="Polar residues" evidence="1">
    <location>
        <begin position="1442"/>
        <end position="1456"/>
    </location>
</feature>
<proteinExistence type="predicted"/>
<evidence type="ECO:0000313" key="3">
    <source>
        <dbReference type="EMBL" id="KAF8789633.1"/>
    </source>
</evidence>
<feature type="region of interest" description="Disordered" evidence="1">
    <location>
        <begin position="368"/>
        <end position="431"/>
    </location>
</feature>
<feature type="region of interest" description="Disordered" evidence="1">
    <location>
        <begin position="974"/>
        <end position="1013"/>
    </location>
</feature>
<dbReference type="SUPFAM" id="SSF48726">
    <property type="entry name" value="Immunoglobulin"/>
    <property type="match status" value="1"/>
</dbReference>